<dbReference type="Proteomes" id="UP001515480">
    <property type="component" value="Unassembled WGS sequence"/>
</dbReference>
<dbReference type="InterPro" id="IPR058240">
    <property type="entry name" value="rSAM_sf"/>
</dbReference>
<protein>
    <recommendedName>
        <fullName evidence="3">Radical SAM core domain-containing protein</fullName>
    </recommendedName>
</protein>
<evidence type="ECO:0008006" key="3">
    <source>
        <dbReference type="Google" id="ProtNLM"/>
    </source>
</evidence>
<sequence>MSGVTYALGRSLYVALTNRCNSVSLISSRGPGFTLPPGSGFVPLADEFEPCADEVYRAVVSASSRLDGAHGAFESVVFAGAGEPLLRLRTLEEAARLIDADGIAPLRVNTNGLVAGSSAEDVAARLRDARVGAASVALMTADPEQEAPPSEYNELMRPERLRLSPAFSLPLGHSDVCRFVRACIAVGISVECTAVASPGVDLSAARACATRLGATFRTRSWHP</sequence>
<reference evidence="1 2" key="1">
    <citation type="journal article" date="2024" name="Science">
        <title>Giant polyketide synthase enzymes in the biosynthesis of giant marine polyether toxins.</title>
        <authorList>
            <person name="Fallon T.R."/>
            <person name="Shende V.V."/>
            <person name="Wierzbicki I.H."/>
            <person name="Pendleton A.L."/>
            <person name="Watervoot N.F."/>
            <person name="Auber R.P."/>
            <person name="Gonzalez D.J."/>
            <person name="Wisecaver J.H."/>
            <person name="Moore B.S."/>
        </authorList>
    </citation>
    <scope>NUCLEOTIDE SEQUENCE [LARGE SCALE GENOMIC DNA]</scope>
    <source>
        <strain evidence="1 2">12B1</strain>
    </source>
</reference>
<evidence type="ECO:0000313" key="1">
    <source>
        <dbReference type="EMBL" id="KAL1526189.1"/>
    </source>
</evidence>
<dbReference type="InterPro" id="IPR013785">
    <property type="entry name" value="Aldolase_TIM"/>
</dbReference>
<proteinExistence type="predicted"/>
<gene>
    <name evidence="1" type="ORF">AB1Y20_014917</name>
</gene>
<evidence type="ECO:0000313" key="2">
    <source>
        <dbReference type="Proteomes" id="UP001515480"/>
    </source>
</evidence>
<keyword evidence="2" id="KW-1185">Reference proteome</keyword>
<dbReference type="EMBL" id="JBGBPQ010000003">
    <property type="protein sequence ID" value="KAL1526189.1"/>
    <property type="molecule type" value="Genomic_DNA"/>
</dbReference>
<organism evidence="1 2">
    <name type="scientific">Prymnesium parvum</name>
    <name type="common">Toxic golden alga</name>
    <dbReference type="NCBI Taxonomy" id="97485"/>
    <lineage>
        <taxon>Eukaryota</taxon>
        <taxon>Haptista</taxon>
        <taxon>Haptophyta</taxon>
        <taxon>Prymnesiophyceae</taxon>
        <taxon>Prymnesiales</taxon>
        <taxon>Prymnesiaceae</taxon>
        <taxon>Prymnesium</taxon>
    </lineage>
</organism>
<comment type="caution">
    <text evidence="1">The sequence shown here is derived from an EMBL/GenBank/DDBJ whole genome shotgun (WGS) entry which is preliminary data.</text>
</comment>
<dbReference type="AlphaFoldDB" id="A0AB34JWV6"/>
<dbReference type="SUPFAM" id="SSF102114">
    <property type="entry name" value="Radical SAM enzymes"/>
    <property type="match status" value="1"/>
</dbReference>
<dbReference type="CDD" id="cd01335">
    <property type="entry name" value="Radical_SAM"/>
    <property type="match status" value="1"/>
</dbReference>
<accession>A0AB34JWV6</accession>
<dbReference type="Gene3D" id="3.20.20.70">
    <property type="entry name" value="Aldolase class I"/>
    <property type="match status" value="1"/>
</dbReference>
<name>A0AB34JWV6_PRYPA</name>